<evidence type="ECO:0000256" key="1">
    <source>
        <dbReference type="SAM" id="MobiDB-lite"/>
    </source>
</evidence>
<feature type="compositionally biased region" description="Basic and acidic residues" evidence="1">
    <location>
        <begin position="157"/>
        <end position="166"/>
    </location>
</feature>
<feature type="compositionally biased region" description="Polar residues" evidence="1">
    <location>
        <begin position="136"/>
        <end position="146"/>
    </location>
</feature>
<accession>A0AAP0HIV2</accession>
<keyword evidence="3" id="KW-1185">Reference proteome</keyword>
<proteinExistence type="predicted"/>
<feature type="compositionally biased region" description="Basic and acidic residues" evidence="1">
    <location>
        <begin position="41"/>
        <end position="59"/>
    </location>
</feature>
<sequence>MEVAEEPSSSRRSPACRGGAQPYRVRWGYGLGRVWPWAEGGGERRVIGERKEEIGERDAGWSSGVDGGDAAAHQLRQDRHGRGGGPRGGRGKWTGAKTRVSGETGNSRPTKGGETEAQTVRRLRRGRGRAGGSWRTAATSDSSGSAVRQWLRGGDSGQRRELRGAEDVGSATPVSSCAGEAAMMRARKGRIGSNGARARDATQRGETAWRSAARCAIGSGGGSSGGADEAAAAAATLNDTVARCRLVGCAISTKSRRRDGGTYESGVGCANRDASDVLRAGRQGPRPKSNVFHGRPSIFSGSMDGS</sequence>
<organism evidence="2 3">
    <name type="scientific">Stephania cephalantha</name>
    <dbReference type="NCBI Taxonomy" id="152367"/>
    <lineage>
        <taxon>Eukaryota</taxon>
        <taxon>Viridiplantae</taxon>
        <taxon>Streptophyta</taxon>
        <taxon>Embryophyta</taxon>
        <taxon>Tracheophyta</taxon>
        <taxon>Spermatophyta</taxon>
        <taxon>Magnoliopsida</taxon>
        <taxon>Ranunculales</taxon>
        <taxon>Menispermaceae</taxon>
        <taxon>Menispermoideae</taxon>
        <taxon>Cissampelideae</taxon>
        <taxon>Stephania</taxon>
    </lineage>
</organism>
<feature type="region of interest" description="Disordered" evidence="1">
    <location>
        <begin position="274"/>
        <end position="306"/>
    </location>
</feature>
<evidence type="ECO:0000313" key="3">
    <source>
        <dbReference type="Proteomes" id="UP001419268"/>
    </source>
</evidence>
<feature type="region of interest" description="Disordered" evidence="1">
    <location>
        <begin position="1"/>
        <end position="22"/>
    </location>
</feature>
<evidence type="ECO:0000313" key="2">
    <source>
        <dbReference type="EMBL" id="KAK9088709.1"/>
    </source>
</evidence>
<dbReference type="Proteomes" id="UP001419268">
    <property type="component" value="Unassembled WGS sequence"/>
</dbReference>
<comment type="caution">
    <text evidence="2">The sequence shown here is derived from an EMBL/GenBank/DDBJ whole genome shotgun (WGS) entry which is preliminary data.</text>
</comment>
<gene>
    <name evidence="2" type="ORF">Scep_027791</name>
</gene>
<feature type="region of interest" description="Disordered" evidence="1">
    <location>
        <begin position="40"/>
        <end position="174"/>
    </location>
</feature>
<protein>
    <submittedName>
        <fullName evidence="2">Uncharacterized protein</fullName>
    </submittedName>
</protein>
<name>A0AAP0HIV2_9MAGN</name>
<reference evidence="2 3" key="1">
    <citation type="submission" date="2024-01" db="EMBL/GenBank/DDBJ databases">
        <title>Genome assemblies of Stephania.</title>
        <authorList>
            <person name="Yang L."/>
        </authorList>
    </citation>
    <scope>NUCLEOTIDE SEQUENCE [LARGE SCALE GENOMIC DNA]</scope>
    <source>
        <strain evidence="2">JXDWG</strain>
        <tissue evidence="2">Leaf</tissue>
    </source>
</reference>
<feature type="compositionally biased region" description="Gly residues" evidence="1">
    <location>
        <begin position="83"/>
        <end position="92"/>
    </location>
</feature>
<dbReference type="EMBL" id="JBBNAG010000012">
    <property type="protein sequence ID" value="KAK9088709.1"/>
    <property type="molecule type" value="Genomic_DNA"/>
</dbReference>
<dbReference type="AlphaFoldDB" id="A0AAP0HIV2"/>